<dbReference type="Proteomes" id="UP000023152">
    <property type="component" value="Unassembled WGS sequence"/>
</dbReference>
<accession>X6LBS5</accession>
<organism evidence="1 2">
    <name type="scientific">Reticulomyxa filosa</name>
    <dbReference type="NCBI Taxonomy" id="46433"/>
    <lineage>
        <taxon>Eukaryota</taxon>
        <taxon>Sar</taxon>
        <taxon>Rhizaria</taxon>
        <taxon>Retaria</taxon>
        <taxon>Foraminifera</taxon>
        <taxon>Monothalamids</taxon>
        <taxon>Reticulomyxidae</taxon>
        <taxon>Reticulomyxa</taxon>
    </lineage>
</organism>
<sequence>MDRIEEGDDKSLELANGMMVTIIAEFSWRLTKVLAWYVTVSNHHGSKFIKQDWFFQCSKCGASRFVFGLDVETILADDNREEDIPDLRIRYRQVKEQWTFEEIDIDYAISKLSQEGEDANRYTKAKRNINEKTNSKFDSQLKDAFGFL</sequence>
<dbReference type="AlphaFoldDB" id="X6LBS5"/>
<comment type="caution">
    <text evidence="1">The sequence shown here is derived from an EMBL/GenBank/DDBJ whole genome shotgun (WGS) entry which is preliminary data.</text>
</comment>
<protein>
    <submittedName>
        <fullName evidence="1">Uncharacterized protein</fullName>
    </submittedName>
</protein>
<reference evidence="1 2" key="1">
    <citation type="journal article" date="2013" name="Curr. Biol.">
        <title>The Genome of the Foraminiferan Reticulomyxa filosa.</title>
        <authorList>
            <person name="Glockner G."/>
            <person name="Hulsmann N."/>
            <person name="Schleicher M."/>
            <person name="Noegel A.A."/>
            <person name="Eichinger L."/>
            <person name="Gallinger C."/>
            <person name="Pawlowski J."/>
            <person name="Sierra R."/>
            <person name="Euteneuer U."/>
            <person name="Pillet L."/>
            <person name="Moustafa A."/>
            <person name="Platzer M."/>
            <person name="Groth M."/>
            <person name="Szafranski K."/>
            <person name="Schliwa M."/>
        </authorList>
    </citation>
    <scope>NUCLEOTIDE SEQUENCE [LARGE SCALE GENOMIC DNA]</scope>
</reference>
<name>X6LBS5_RETFI</name>
<proteinExistence type="predicted"/>
<gene>
    <name evidence="1" type="ORF">RFI_38509</name>
</gene>
<keyword evidence="2" id="KW-1185">Reference proteome</keyword>
<dbReference type="EMBL" id="ASPP01045241">
    <property type="protein sequence ID" value="ETN98978.1"/>
    <property type="molecule type" value="Genomic_DNA"/>
</dbReference>
<evidence type="ECO:0000313" key="2">
    <source>
        <dbReference type="Proteomes" id="UP000023152"/>
    </source>
</evidence>
<evidence type="ECO:0000313" key="1">
    <source>
        <dbReference type="EMBL" id="ETN98978.1"/>
    </source>
</evidence>